<evidence type="ECO:0000313" key="3">
    <source>
        <dbReference type="Proteomes" id="UP000094487"/>
    </source>
</evidence>
<dbReference type="RefSeq" id="WP_069319404.1">
    <property type="nucleotide sequence ID" value="NZ_MDDS01000010.1"/>
</dbReference>
<dbReference type="STRING" id="1888892.BFL28_12785"/>
<keyword evidence="3" id="KW-1185">Reference proteome</keyword>
<name>A0A1E3LYY4_9SPHN</name>
<dbReference type="Proteomes" id="UP000094487">
    <property type="component" value="Unassembled WGS sequence"/>
</dbReference>
<feature type="transmembrane region" description="Helical" evidence="1">
    <location>
        <begin position="98"/>
        <end position="119"/>
    </location>
</feature>
<keyword evidence="1" id="KW-0472">Membrane</keyword>
<reference evidence="2 3" key="1">
    <citation type="submission" date="2016-08" db="EMBL/GenBank/DDBJ databases">
        <title>Draft genome of the agarase producing Sphingomonas sp. MCT13.</title>
        <authorList>
            <person name="D'Andrea M.M."/>
            <person name="Rossolini G.M."/>
            <person name="Thaller M.C."/>
        </authorList>
    </citation>
    <scope>NUCLEOTIDE SEQUENCE [LARGE SCALE GENOMIC DNA]</scope>
    <source>
        <strain evidence="2 3">MCT13</strain>
    </source>
</reference>
<dbReference type="AlphaFoldDB" id="A0A1E3LYY4"/>
<dbReference type="OrthoDB" id="8912972at2"/>
<protein>
    <submittedName>
        <fullName evidence="2">Uncharacterized protein</fullName>
    </submittedName>
</protein>
<keyword evidence="1" id="KW-1133">Transmembrane helix</keyword>
<feature type="transmembrane region" description="Helical" evidence="1">
    <location>
        <begin position="6"/>
        <end position="26"/>
    </location>
</feature>
<feature type="transmembrane region" description="Helical" evidence="1">
    <location>
        <begin position="38"/>
        <end position="59"/>
    </location>
</feature>
<comment type="caution">
    <text evidence="2">The sequence shown here is derived from an EMBL/GenBank/DDBJ whole genome shotgun (WGS) entry which is preliminary data.</text>
</comment>
<evidence type="ECO:0000256" key="1">
    <source>
        <dbReference type="SAM" id="Phobius"/>
    </source>
</evidence>
<dbReference type="EMBL" id="MDDS01000010">
    <property type="protein sequence ID" value="ODP38929.1"/>
    <property type="molecule type" value="Genomic_DNA"/>
</dbReference>
<gene>
    <name evidence="2" type="ORF">BFL28_12785</name>
</gene>
<proteinExistence type="predicted"/>
<evidence type="ECO:0000313" key="2">
    <source>
        <dbReference type="EMBL" id="ODP38929.1"/>
    </source>
</evidence>
<sequence length="124" mass="12907">MNVQSILQTATVLLLLTALGGVAMAVQRLTRNQNPPNWLAMAHGLLAAAAFGLLLYASFQDDVPGSAATGIVILLVAAGGGIVMNLHYHLAGKLIPQWLLHLHILLGVVGTTLVAWGAWGAPTL</sequence>
<keyword evidence="1" id="KW-0812">Transmembrane</keyword>
<organism evidence="2 3">
    <name type="scientific">Sphingomonas turrisvirgatae</name>
    <dbReference type="NCBI Taxonomy" id="1888892"/>
    <lineage>
        <taxon>Bacteria</taxon>
        <taxon>Pseudomonadati</taxon>
        <taxon>Pseudomonadota</taxon>
        <taxon>Alphaproteobacteria</taxon>
        <taxon>Sphingomonadales</taxon>
        <taxon>Sphingomonadaceae</taxon>
        <taxon>Sphingomonas</taxon>
    </lineage>
</organism>
<accession>A0A1E3LYY4</accession>
<feature type="transmembrane region" description="Helical" evidence="1">
    <location>
        <begin position="65"/>
        <end position="86"/>
    </location>
</feature>